<proteinExistence type="predicted"/>
<evidence type="ECO:0000313" key="1">
    <source>
        <dbReference type="Proteomes" id="UP000887574"/>
    </source>
</evidence>
<name>A0A915DVP1_9BILA</name>
<dbReference type="Proteomes" id="UP000887574">
    <property type="component" value="Unplaced"/>
</dbReference>
<protein>
    <submittedName>
        <fullName evidence="2">Uncharacterized protein</fullName>
    </submittedName>
</protein>
<evidence type="ECO:0000313" key="2">
    <source>
        <dbReference type="WBParaSite" id="jg23986"/>
    </source>
</evidence>
<dbReference type="AlphaFoldDB" id="A0A915DVP1"/>
<keyword evidence="1" id="KW-1185">Reference proteome</keyword>
<reference evidence="2" key="1">
    <citation type="submission" date="2022-11" db="UniProtKB">
        <authorList>
            <consortium name="WormBaseParasite"/>
        </authorList>
    </citation>
    <scope>IDENTIFICATION</scope>
</reference>
<dbReference type="WBParaSite" id="jg23986">
    <property type="protein sequence ID" value="jg23986"/>
    <property type="gene ID" value="jg23986"/>
</dbReference>
<accession>A0A915DVP1</accession>
<organism evidence="1 2">
    <name type="scientific">Ditylenchus dipsaci</name>
    <dbReference type="NCBI Taxonomy" id="166011"/>
    <lineage>
        <taxon>Eukaryota</taxon>
        <taxon>Metazoa</taxon>
        <taxon>Ecdysozoa</taxon>
        <taxon>Nematoda</taxon>
        <taxon>Chromadorea</taxon>
        <taxon>Rhabditida</taxon>
        <taxon>Tylenchina</taxon>
        <taxon>Tylenchomorpha</taxon>
        <taxon>Sphaerularioidea</taxon>
        <taxon>Anguinidae</taxon>
        <taxon>Anguininae</taxon>
        <taxon>Ditylenchus</taxon>
    </lineage>
</organism>
<sequence length="110" mass="12205">MRSRVYLVTAVAYGIAKKYFGLSEPQIGSFGWGGYVERDQDANENNASVYASLPSTSGLPDGRYNDLETTIRLQFRRRVHWLRAAGRIFAANEIGDGYAVVTNAGHKAKF</sequence>